<proteinExistence type="evidence at transcript level"/>
<dbReference type="AlphaFoldDB" id="A0A0U2TI56"/>
<keyword evidence="1" id="KW-0732">Signal</keyword>
<dbReference type="EMBL" id="KT755194">
    <property type="protein sequence ID" value="ALS05028.1"/>
    <property type="molecule type" value="mRNA"/>
</dbReference>
<feature type="signal peptide" evidence="1">
    <location>
        <begin position="1"/>
        <end position="21"/>
    </location>
</feature>
<evidence type="ECO:0000313" key="2">
    <source>
        <dbReference type="EMBL" id="ALS05028.1"/>
    </source>
</evidence>
<protein>
    <submittedName>
        <fullName evidence="2">Uncharacterized protein</fullName>
    </submittedName>
</protein>
<evidence type="ECO:0000256" key="1">
    <source>
        <dbReference type="SAM" id="SignalP"/>
    </source>
</evidence>
<name>A0A0U2TI56_9MAXI</name>
<sequence length="98" mass="11348">MSNVLTISILICLVITPMVSAFFTPFPWGPCENGVQTAETLECYVHARARKCLWPCIEEWEHIPWSKCDYTGNQTRVVEEELMMIQQRPCQGFVRIIL</sequence>
<feature type="chain" id="PRO_5006832393" evidence="1">
    <location>
        <begin position="22"/>
        <end position="98"/>
    </location>
</feature>
<reference evidence="2" key="1">
    <citation type="journal article" date="2015" name="Sci. Rep.">
        <title>Spliced leader RNA trans-splicing discovered in copepods.</title>
        <authorList>
            <person name="Yang F."/>
            <person name="Xu D."/>
            <person name="Zhuang Y."/>
            <person name="Yi X."/>
            <person name="Huang Y."/>
            <person name="Chen H."/>
            <person name="Lin S."/>
            <person name="Campbell D.A."/>
            <person name="Sturm N.R."/>
            <person name="Liu G."/>
            <person name="Zhang H."/>
        </authorList>
    </citation>
    <scope>NUCLEOTIDE SEQUENCE</scope>
</reference>
<organism evidence="2">
    <name type="scientific">Centropages dorsispinatus</name>
    <dbReference type="NCBI Taxonomy" id="1239308"/>
    <lineage>
        <taxon>Eukaryota</taxon>
        <taxon>Metazoa</taxon>
        <taxon>Ecdysozoa</taxon>
        <taxon>Arthropoda</taxon>
        <taxon>Crustacea</taxon>
        <taxon>Multicrustacea</taxon>
        <taxon>Hexanauplia</taxon>
        <taxon>Copepoda</taxon>
        <taxon>Calanoida</taxon>
        <taxon>Centropagidae</taxon>
        <taxon>Centropages</taxon>
    </lineage>
</organism>
<accession>A0A0U2TI56</accession>